<keyword evidence="1" id="KW-0812">Transmembrane</keyword>
<proteinExistence type="predicted"/>
<dbReference type="EMBL" id="RAXT01000015">
    <property type="protein sequence ID" value="RKG37952.1"/>
    <property type="molecule type" value="Genomic_DNA"/>
</dbReference>
<organism evidence="2 3">
    <name type="scientific">Acinetobacter rongchengensis</name>
    <dbReference type="NCBI Taxonomy" id="2419601"/>
    <lineage>
        <taxon>Bacteria</taxon>
        <taxon>Pseudomonadati</taxon>
        <taxon>Pseudomonadota</taxon>
        <taxon>Gammaproteobacteria</taxon>
        <taxon>Moraxellales</taxon>
        <taxon>Moraxellaceae</taxon>
        <taxon>Acinetobacter</taxon>
    </lineage>
</organism>
<keyword evidence="1" id="KW-1133">Transmembrane helix</keyword>
<name>A0A3A8ESW9_9GAMM</name>
<protein>
    <submittedName>
        <fullName evidence="2">DUF2798 domain-containing protein</fullName>
    </submittedName>
</protein>
<evidence type="ECO:0000256" key="1">
    <source>
        <dbReference type="SAM" id="Phobius"/>
    </source>
</evidence>
<dbReference type="InterPro" id="IPR021529">
    <property type="entry name" value="DUF2798"/>
</dbReference>
<sequence>MQKNPSMIIGNIPKLPAKHAAWILPLILSCLMSAAISMFNLWKNLGLVDGFFSKWLSVWLLSWAIAYPTVLIFLPIVRRLTGLIVDLTPPEIPK</sequence>
<keyword evidence="1" id="KW-0472">Membrane</keyword>
<reference evidence="2 3" key="1">
    <citation type="submission" date="2018-09" db="EMBL/GenBank/DDBJ databases">
        <title>The draft genome of Acinetobacter spp. strains.</title>
        <authorList>
            <person name="Qin J."/>
            <person name="Feng Y."/>
            <person name="Zong Z."/>
        </authorList>
    </citation>
    <scope>NUCLEOTIDE SEQUENCE [LARGE SCALE GENOMIC DNA]</scope>
    <source>
        <strain evidence="2 3">WCHAc060115</strain>
    </source>
</reference>
<dbReference type="RefSeq" id="WP_120384033.1">
    <property type="nucleotide sequence ID" value="NZ_RAXT01000015.1"/>
</dbReference>
<evidence type="ECO:0000313" key="2">
    <source>
        <dbReference type="EMBL" id="RKG37952.1"/>
    </source>
</evidence>
<gene>
    <name evidence="2" type="ORF">D7V20_09390</name>
</gene>
<keyword evidence="3" id="KW-1185">Reference proteome</keyword>
<dbReference type="AlphaFoldDB" id="A0A3A8ESW9"/>
<feature type="transmembrane region" description="Helical" evidence="1">
    <location>
        <begin position="54"/>
        <end position="77"/>
    </location>
</feature>
<dbReference type="Proteomes" id="UP000280405">
    <property type="component" value="Unassembled WGS sequence"/>
</dbReference>
<dbReference type="OrthoDB" id="4557675at2"/>
<dbReference type="Pfam" id="PF11391">
    <property type="entry name" value="DUF2798"/>
    <property type="match status" value="1"/>
</dbReference>
<evidence type="ECO:0000313" key="3">
    <source>
        <dbReference type="Proteomes" id="UP000280405"/>
    </source>
</evidence>
<accession>A0A3A8ESW9</accession>
<dbReference type="PROSITE" id="PS51257">
    <property type="entry name" value="PROKAR_LIPOPROTEIN"/>
    <property type="match status" value="1"/>
</dbReference>
<comment type="caution">
    <text evidence="2">The sequence shown here is derived from an EMBL/GenBank/DDBJ whole genome shotgun (WGS) entry which is preliminary data.</text>
</comment>
<feature type="transmembrane region" description="Helical" evidence="1">
    <location>
        <begin position="21"/>
        <end position="42"/>
    </location>
</feature>